<keyword evidence="3" id="KW-1185">Reference proteome</keyword>
<dbReference type="InterPro" id="IPR041581">
    <property type="entry name" value="Glyoxalase_6"/>
</dbReference>
<dbReference type="SUPFAM" id="SSF54593">
    <property type="entry name" value="Glyoxalase/Bleomycin resistance protein/Dihydroxybiphenyl dioxygenase"/>
    <property type="match status" value="1"/>
</dbReference>
<evidence type="ECO:0000313" key="2">
    <source>
        <dbReference type="EMBL" id="GAA2172047.1"/>
    </source>
</evidence>
<dbReference type="Gene3D" id="3.10.180.10">
    <property type="entry name" value="2,3-Dihydroxybiphenyl 1,2-Dioxygenase, domain 1"/>
    <property type="match status" value="1"/>
</dbReference>
<dbReference type="InterPro" id="IPR037523">
    <property type="entry name" value="VOC_core"/>
</dbReference>
<dbReference type="PROSITE" id="PS51819">
    <property type="entry name" value="VOC"/>
    <property type="match status" value="1"/>
</dbReference>
<gene>
    <name evidence="2" type="ORF">GCM10009846_08440</name>
</gene>
<comment type="caution">
    <text evidence="2">The sequence shown here is derived from an EMBL/GenBank/DDBJ whole genome shotgun (WGS) entry which is preliminary data.</text>
</comment>
<accession>A0ABN3ALP9</accession>
<evidence type="ECO:0000259" key="1">
    <source>
        <dbReference type="PROSITE" id="PS51819"/>
    </source>
</evidence>
<dbReference type="InterPro" id="IPR029068">
    <property type="entry name" value="Glyas_Bleomycin-R_OHBP_Dase"/>
</dbReference>
<protein>
    <recommendedName>
        <fullName evidence="1">VOC domain-containing protein</fullName>
    </recommendedName>
</protein>
<dbReference type="Proteomes" id="UP001501599">
    <property type="component" value="Unassembled WGS sequence"/>
</dbReference>
<dbReference type="RefSeq" id="WP_344340685.1">
    <property type="nucleotide sequence ID" value="NZ_BAAAQT010000005.1"/>
</dbReference>
<proteinExistence type="predicted"/>
<dbReference type="EMBL" id="BAAAQT010000005">
    <property type="protein sequence ID" value="GAA2172047.1"/>
    <property type="molecule type" value="Genomic_DNA"/>
</dbReference>
<dbReference type="Pfam" id="PF18029">
    <property type="entry name" value="Glyoxalase_6"/>
    <property type="match status" value="1"/>
</dbReference>
<evidence type="ECO:0000313" key="3">
    <source>
        <dbReference type="Proteomes" id="UP001501599"/>
    </source>
</evidence>
<reference evidence="2 3" key="1">
    <citation type="journal article" date="2019" name="Int. J. Syst. Evol. Microbiol.">
        <title>The Global Catalogue of Microorganisms (GCM) 10K type strain sequencing project: providing services to taxonomists for standard genome sequencing and annotation.</title>
        <authorList>
            <consortium name="The Broad Institute Genomics Platform"/>
            <consortium name="The Broad Institute Genome Sequencing Center for Infectious Disease"/>
            <person name="Wu L."/>
            <person name="Ma J."/>
        </authorList>
    </citation>
    <scope>NUCLEOTIDE SEQUENCE [LARGE SCALE GENOMIC DNA]</scope>
    <source>
        <strain evidence="2 3">JCM 16026</strain>
    </source>
</reference>
<organism evidence="2 3">
    <name type="scientific">Agrococcus versicolor</name>
    <dbReference type="NCBI Taxonomy" id="501482"/>
    <lineage>
        <taxon>Bacteria</taxon>
        <taxon>Bacillati</taxon>
        <taxon>Actinomycetota</taxon>
        <taxon>Actinomycetes</taxon>
        <taxon>Micrococcales</taxon>
        <taxon>Microbacteriaceae</taxon>
        <taxon>Agrococcus</taxon>
    </lineage>
</organism>
<name>A0ABN3ALP9_9MICO</name>
<sequence>MPDYIEGFSGFAVPDIDAAATFYREVLGLVVKEDAGMLFLELPGGAGVLVYPRPGTTPAAFTILNLAVPDLAKAVDDIVSRGAEMVRYDGFRHDERGIVRGGHGPDIAWTTDPAGTVIALMERPEPVEGAA</sequence>
<feature type="domain" description="VOC" evidence="1">
    <location>
        <begin position="1"/>
        <end position="123"/>
    </location>
</feature>